<dbReference type="GeneID" id="18812828"/>
<evidence type="ECO:0000256" key="1">
    <source>
        <dbReference type="SAM" id="MobiDB-lite"/>
    </source>
</evidence>
<feature type="compositionally biased region" description="Basic residues" evidence="1">
    <location>
        <begin position="86"/>
        <end position="97"/>
    </location>
</feature>
<protein>
    <submittedName>
        <fullName evidence="2">Uncharacterized protein</fullName>
    </submittedName>
</protein>
<name>F8P1T2_SERL9</name>
<organism>
    <name type="scientific">Serpula lacrymans var. lacrymans (strain S7.9)</name>
    <name type="common">Dry rot fungus</name>
    <dbReference type="NCBI Taxonomy" id="578457"/>
    <lineage>
        <taxon>Eukaryota</taxon>
        <taxon>Fungi</taxon>
        <taxon>Dikarya</taxon>
        <taxon>Basidiomycota</taxon>
        <taxon>Agaricomycotina</taxon>
        <taxon>Agaricomycetes</taxon>
        <taxon>Agaricomycetidae</taxon>
        <taxon>Boletales</taxon>
        <taxon>Coniophorineae</taxon>
        <taxon>Serpulaceae</taxon>
        <taxon>Serpula</taxon>
    </lineage>
</organism>
<dbReference type="EMBL" id="GL945436">
    <property type="protein sequence ID" value="EGO23110.1"/>
    <property type="molecule type" value="Genomic_DNA"/>
</dbReference>
<dbReference type="AlphaFoldDB" id="F8P1T2"/>
<feature type="region of interest" description="Disordered" evidence="1">
    <location>
        <begin position="48"/>
        <end position="98"/>
    </location>
</feature>
<gene>
    <name evidence="2" type="ORF">SERLADRAFT_409548</name>
</gene>
<evidence type="ECO:0000313" key="2">
    <source>
        <dbReference type="EMBL" id="EGO23110.1"/>
    </source>
</evidence>
<proteinExistence type="predicted"/>
<dbReference type="RefSeq" id="XP_007320350.1">
    <property type="nucleotide sequence ID" value="XM_007320288.1"/>
</dbReference>
<dbReference type="HOGENOM" id="CLU_1670452_0_0_1"/>
<dbReference type="KEGG" id="sla:SERLADRAFT_409548"/>
<sequence>MQICKKFRDGGIVCPLPVEFIIQCILMRSYGLRYTAKKGKKTYHTELSEFEPESEPELNTVEVQENDKPGTDSNEEIEPRATTARGRTKAKSKRTLKKAQTTEKNTFFIGFEKYIQRKWRKYIGNPAGYKEYIRLLKDRDNRLFDPSFKITSRNTSLSNNASTSLTINSLDALANYLDGLN</sequence>
<dbReference type="Proteomes" id="UP000008064">
    <property type="component" value="Unassembled WGS sequence"/>
</dbReference>
<reference evidence="2" key="1">
    <citation type="submission" date="2011-04" db="EMBL/GenBank/DDBJ databases">
        <title>Evolution of plant cell wall degrading machinery underlies the functional diversity of forest fungi.</title>
        <authorList>
            <consortium name="US DOE Joint Genome Institute (JGI-PGF)"/>
            <person name="Eastwood D.C."/>
            <person name="Floudas D."/>
            <person name="Binder M."/>
            <person name="Majcherczyk A."/>
            <person name="Schneider P."/>
            <person name="Aerts A."/>
            <person name="Asiegbu F.O."/>
            <person name="Baker S.E."/>
            <person name="Barry K."/>
            <person name="Bendiksby M."/>
            <person name="Blumentritt M."/>
            <person name="Coutinho P.M."/>
            <person name="Cullen D."/>
            <person name="Cullen D."/>
            <person name="Gathman A."/>
            <person name="Goodell B."/>
            <person name="Henrissat B."/>
            <person name="Ihrmark K."/>
            <person name="Kauserud H."/>
            <person name="Kohler A."/>
            <person name="LaButti K."/>
            <person name="Lapidus A."/>
            <person name="Lavin J.L."/>
            <person name="Lee Y.-H."/>
            <person name="Lindquist E."/>
            <person name="Lilly W."/>
            <person name="Lucas S."/>
            <person name="Morin E."/>
            <person name="Murat C."/>
            <person name="Oguiza J.A."/>
            <person name="Park J."/>
            <person name="Pisabarro A.G."/>
            <person name="Riley R."/>
            <person name="Rosling A."/>
            <person name="Salamov A."/>
            <person name="Schmidt O."/>
            <person name="Schmutz J."/>
            <person name="Skrede I."/>
            <person name="Stenlid J."/>
            <person name="Wiebenga A."/>
            <person name="Xie X."/>
            <person name="Kues U."/>
            <person name="Hibbett D.S."/>
            <person name="Hoffmeister D."/>
            <person name="Hogberg N."/>
            <person name="Martin F."/>
            <person name="Grigoriev I.V."/>
            <person name="Watkinson S.C."/>
        </authorList>
    </citation>
    <scope>NUCLEOTIDE SEQUENCE</scope>
    <source>
        <strain evidence="2">S7.9</strain>
    </source>
</reference>
<accession>F8P1T2</accession>